<dbReference type="SUPFAM" id="SSF56281">
    <property type="entry name" value="Metallo-hydrolase/oxidoreductase"/>
    <property type="match status" value="1"/>
</dbReference>
<dbReference type="PANTHER" id="PTHR43084">
    <property type="entry name" value="PERSULFIDE DIOXYGENASE ETHE1"/>
    <property type="match status" value="1"/>
</dbReference>
<proteinExistence type="predicted"/>
<keyword evidence="3" id="KW-0378">Hydrolase</keyword>
<dbReference type="GO" id="GO:0070813">
    <property type="term" value="P:hydrogen sulfide metabolic process"/>
    <property type="evidence" value="ECO:0007669"/>
    <property type="project" value="TreeGrafter"/>
</dbReference>
<name>L8JD13_9GAMM</name>
<dbReference type="InterPro" id="IPR044528">
    <property type="entry name" value="POD-like_MBL-fold"/>
</dbReference>
<keyword evidence="4" id="KW-1185">Reference proteome</keyword>
<dbReference type="SMART" id="SM00849">
    <property type="entry name" value="Lactamase_B"/>
    <property type="match status" value="1"/>
</dbReference>
<dbReference type="Pfam" id="PF00753">
    <property type="entry name" value="Lactamase_B"/>
    <property type="match status" value="1"/>
</dbReference>
<reference evidence="3 4" key="1">
    <citation type="submission" date="2012-12" db="EMBL/GenBank/DDBJ databases">
        <title>Genome Assembly of Photobacterium sp. AK15.</title>
        <authorList>
            <person name="Khatri I."/>
            <person name="Vaidya B."/>
            <person name="Srinivas T.N.R."/>
            <person name="Subramanian S."/>
            <person name="Pinnaka A."/>
        </authorList>
    </citation>
    <scope>NUCLEOTIDE SEQUENCE [LARGE SCALE GENOMIC DNA]</scope>
    <source>
        <strain evidence="3 4">AK15</strain>
    </source>
</reference>
<organism evidence="3 4">
    <name type="scientific">Photobacterium marinum</name>
    <dbReference type="NCBI Taxonomy" id="1056511"/>
    <lineage>
        <taxon>Bacteria</taxon>
        <taxon>Pseudomonadati</taxon>
        <taxon>Pseudomonadota</taxon>
        <taxon>Gammaproteobacteria</taxon>
        <taxon>Vibrionales</taxon>
        <taxon>Vibrionaceae</taxon>
        <taxon>Photobacterium</taxon>
    </lineage>
</organism>
<dbReference type="PANTHER" id="PTHR43084:SF1">
    <property type="entry name" value="PERSULFIDE DIOXYGENASE ETHE1, MITOCHONDRIAL"/>
    <property type="match status" value="1"/>
</dbReference>
<dbReference type="InterPro" id="IPR001279">
    <property type="entry name" value="Metallo-B-lactamas"/>
</dbReference>
<dbReference type="Gene3D" id="3.60.15.10">
    <property type="entry name" value="Ribonuclease Z/Hydroxyacylglutathione hydrolase-like"/>
    <property type="match status" value="1"/>
</dbReference>
<dbReference type="Proteomes" id="UP000011134">
    <property type="component" value="Unassembled WGS sequence"/>
</dbReference>
<gene>
    <name evidence="3" type="ORF">C942_04408</name>
</gene>
<sequence>MTAQVKAFYHQDTSTISYIVFDQIGGHAVVIDSVRDFAVNSGMVGSIFADQLIAFLNDNDLTTDWILETHAHADHLSAASYLKERVGGKIAVGKGITEVQSFFRPLLALNDELFTDGRDGFDHLFKDLECFSFGLLSGRVIATPGHTNDSVTYLIEGNAFVGDTLFMPDFGSARCDFPGGDASLLYDSIRRIYELPDETKLWICHDYQPGGRELAYLTTVAESKADNIHISDDVTRDDFIQFRQERDSHLSAPKLLYPSVQVNIRAGQLPEKFFKIPIMMPA</sequence>
<evidence type="ECO:0000259" key="2">
    <source>
        <dbReference type="SMART" id="SM00849"/>
    </source>
</evidence>
<dbReference type="PATRIC" id="fig|1056511.3.peg.1237"/>
<evidence type="ECO:0000313" key="4">
    <source>
        <dbReference type="Proteomes" id="UP000011134"/>
    </source>
</evidence>
<evidence type="ECO:0000256" key="1">
    <source>
        <dbReference type="ARBA" id="ARBA00022723"/>
    </source>
</evidence>
<comment type="caution">
    <text evidence="3">The sequence shown here is derived from an EMBL/GenBank/DDBJ whole genome shotgun (WGS) entry which is preliminary data.</text>
</comment>
<dbReference type="CDD" id="cd07724">
    <property type="entry name" value="POD-like_MBL-fold"/>
    <property type="match status" value="1"/>
</dbReference>
<feature type="domain" description="Metallo-beta-lactamase" evidence="2">
    <location>
        <begin position="14"/>
        <end position="205"/>
    </location>
</feature>
<dbReference type="RefSeq" id="WP_007463606.1">
    <property type="nucleotide sequence ID" value="NZ_AMZO01000006.1"/>
</dbReference>
<keyword evidence="1" id="KW-0479">Metal-binding</keyword>
<dbReference type="GO" id="GO:0016787">
    <property type="term" value="F:hydrolase activity"/>
    <property type="evidence" value="ECO:0007669"/>
    <property type="project" value="UniProtKB-KW"/>
</dbReference>
<dbReference type="AlphaFoldDB" id="L8JD13"/>
<accession>L8JD13</accession>
<dbReference type="GO" id="GO:0050313">
    <property type="term" value="F:sulfur dioxygenase activity"/>
    <property type="evidence" value="ECO:0007669"/>
    <property type="project" value="InterPro"/>
</dbReference>
<dbReference type="GO" id="GO:0046872">
    <property type="term" value="F:metal ion binding"/>
    <property type="evidence" value="ECO:0007669"/>
    <property type="project" value="UniProtKB-KW"/>
</dbReference>
<dbReference type="GO" id="GO:0006749">
    <property type="term" value="P:glutathione metabolic process"/>
    <property type="evidence" value="ECO:0007669"/>
    <property type="project" value="InterPro"/>
</dbReference>
<dbReference type="InterPro" id="IPR051682">
    <property type="entry name" value="Mito_Persulfide_Diox"/>
</dbReference>
<protein>
    <submittedName>
        <fullName evidence="3">Zn-dependent hydrolase</fullName>
    </submittedName>
</protein>
<evidence type="ECO:0000313" key="3">
    <source>
        <dbReference type="EMBL" id="ELR66710.1"/>
    </source>
</evidence>
<dbReference type="InterPro" id="IPR036866">
    <property type="entry name" value="RibonucZ/Hydroxyglut_hydro"/>
</dbReference>
<dbReference type="EMBL" id="AMZO01000006">
    <property type="protein sequence ID" value="ELR66710.1"/>
    <property type="molecule type" value="Genomic_DNA"/>
</dbReference>
<dbReference type="OrthoDB" id="9784009at2"/>